<keyword evidence="2" id="KW-0347">Helicase</keyword>
<dbReference type="Pfam" id="PF13749">
    <property type="entry name" value="HATPase_c_4"/>
    <property type="match status" value="1"/>
</dbReference>
<dbReference type="Proteomes" id="UP000316628">
    <property type="component" value="Unassembled WGS sequence"/>
</dbReference>
<dbReference type="InterPro" id="IPR038461">
    <property type="entry name" value="Schlafen_AlbA_2_dom_sf"/>
</dbReference>
<dbReference type="PANTHER" id="PTHR30595:SF6">
    <property type="entry name" value="SCHLAFEN ALBA-2 DOMAIN-CONTAINING PROTEIN"/>
    <property type="match status" value="1"/>
</dbReference>
<keyword evidence="2" id="KW-0378">Hydrolase</keyword>
<organism evidence="2 3">
    <name type="scientific">Saccharothrix saharensis</name>
    <dbReference type="NCBI Taxonomy" id="571190"/>
    <lineage>
        <taxon>Bacteria</taxon>
        <taxon>Bacillati</taxon>
        <taxon>Actinomycetota</taxon>
        <taxon>Actinomycetes</taxon>
        <taxon>Pseudonocardiales</taxon>
        <taxon>Pseudonocardiaceae</taxon>
        <taxon>Saccharothrix</taxon>
    </lineage>
</organism>
<reference evidence="2 3" key="1">
    <citation type="submission" date="2019-06" db="EMBL/GenBank/DDBJ databases">
        <title>Sequencing the genomes of 1000 actinobacteria strains.</title>
        <authorList>
            <person name="Klenk H.-P."/>
        </authorList>
    </citation>
    <scope>NUCLEOTIDE SEQUENCE [LARGE SCALE GENOMIC DNA]</scope>
    <source>
        <strain evidence="2 3">DSM 45456</strain>
    </source>
</reference>
<evidence type="ECO:0000259" key="1">
    <source>
        <dbReference type="Pfam" id="PF04326"/>
    </source>
</evidence>
<dbReference type="Gene3D" id="3.30.950.30">
    <property type="entry name" value="Schlafen, AAA domain"/>
    <property type="match status" value="1"/>
</dbReference>
<proteinExistence type="predicted"/>
<dbReference type="PANTHER" id="PTHR30595">
    <property type="entry name" value="GLPR-RELATED TRANSCRIPTIONAL REPRESSOR"/>
    <property type="match status" value="1"/>
</dbReference>
<dbReference type="Pfam" id="PF04326">
    <property type="entry name" value="SLFN_AlbA_2"/>
    <property type="match status" value="1"/>
</dbReference>
<dbReference type="RefSeq" id="WP_141979391.1">
    <property type="nucleotide sequence ID" value="NZ_VFPP01000001.1"/>
</dbReference>
<dbReference type="GO" id="GO:0004386">
    <property type="term" value="F:helicase activity"/>
    <property type="evidence" value="ECO:0007669"/>
    <property type="project" value="UniProtKB-KW"/>
</dbReference>
<sequence>MTDDLADVLGTEENSCLEFKQSANDSSVVLRAICALSNDLPNRGGGDLLIGVDKHGNAVDGTDVSDRALLALTDMRDNGKILDRPSIVVDRAKFQGKDVVHIKVTASSTPPVRLDGIAWVRPGPTTRCATRDDERVLSERRRSNEGPFDTRTVPGTTLEDLDLSRFRSDVIPAFVSPEVIEENGRPVELQLASLRITDSRQTPTVLGHLLIGVNPSESIPGAYVQFVRYDGTDVSDAIMDSQEIRGNVLDSTGRLQAVLRGHLHTSVKTVDDFTEQDTPDYPIEALREVCMNAVMHRNYESSHAPVRISWFADRIEVTNPGGPYGQVRSDNYDRVNDYRNPSLAGAMKALGYVNRFGRGIGRIRKSLELNGNPPAEFVIDTSSWVVVIRSAR</sequence>
<dbReference type="InterPro" id="IPR007421">
    <property type="entry name" value="Schlafen_AlbA_2_dom"/>
</dbReference>
<dbReference type="InterPro" id="IPR038475">
    <property type="entry name" value="RecG_C_sf"/>
</dbReference>
<accession>A0A543JEZ6</accession>
<evidence type="ECO:0000313" key="2">
    <source>
        <dbReference type="EMBL" id="TQM81428.1"/>
    </source>
</evidence>
<protein>
    <submittedName>
        <fullName evidence="2">ATP-dependent DNA helicase RecG</fullName>
    </submittedName>
</protein>
<dbReference type="AlphaFoldDB" id="A0A543JEZ6"/>
<dbReference type="OrthoDB" id="9805115at2"/>
<evidence type="ECO:0000313" key="3">
    <source>
        <dbReference type="Proteomes" id="UP000316628"/>
    </source>
</evidence>
<name>A0A543JEZ6_9PSEU</name>
<dbReference type="EMBL" id="VFPP01000001">
    <property type="protein sequence ID" value="TQM81428.1"/>
    <property type="molecule type" value="Genomic_DNA"/>
</dbReference>
<keyword evidence="2" id="KW-0547">Nucleotide-binding</keyword>
<gene>
    <name evidence="2" type="ORF">FHX81_3793</name>
</gene>
<keyword evidence="2" id="KW-0067">ATP-binding</keyword>
<comment type="caution">
    <text evidence="2">The sequence shown here is derived from an EMBL/GenBank/DDBJ whole genome shotgun (WGS) entry which is preliminary data.</text>
</comment>
<dbReference type="Gene3D" id="3.30.565.60">
    <property type="match status" value="1"/>
</dbReference>
<keyword evidence="3" id="KW-1185">Reference proteome</keyword>
<feature type="domain" description="Schlafen AlbA-2" evidence="1">
    <location>
        <begin position="13"/>
        <end position="127"/>
    </location>
</feature>